<proteinExistence type="predicted"/>
<protein>
    <submittedName>
        <fullName evidence="1">Uncharacterized protein</fullName>
    </submittedName>
</protein>
<sequence>MTDKKRCLTLHVVVPDRSQRGATVEVQPLVDGEDILTKAFAEGRGEDPRYLLLPESPLIAVAEPHEVRLAEATCTEGCCGALYVTIRRDGDRVIWNEWRNPDKDDVDLPEFWFGAQEYQAEVERAVADHSWEWPARTVARLLELHLKARTDWLAQWECEIGAVSAWVWEPRHIDLFLLHPGRSALREGLPWLQFRMTLDVSSDTPEKQAERLADQLVADDPRRTAEICGGSPEYARRLGYPLPPRWRA</sequence>
<comment type="caution">
    <text evidence="1">The sequence shown here is derived from an EMBL/GenBank/DDBJ whole genome shotgun (WGS) entry which is preliminary data.</text>
</comment>
<organism evidence="1 2">
    <name type="scientific">Streptomyces ramulosus</name>
    <dbReference type="NCBI Taxonomy" id="47762"/>
    <lineage>
        <taxon>Bacteria</taxon>
        <taxon>Bacillati</taxon>
        <taxon>Actinomycetota</taxon>
        <taxon>Actinomycetes</taxon>
        <taxon>Kitasatosporales</taxon>
        <taxon>Streptomycetaceae</taxon>
        <taxon>Streptomyces</taxon>
    </lineage>
</organism>
<dbReference type="EMBL" id="JBHSPW010000002">
    <property type="protein sequence ID" value="MFC5892099.1"/>
    <property type="molecule type" value="Genomic_DNA"/>
</dbReference>
<dbReference type="Proteomes" id="UP001596241">
    <property type="component" value="Unassembled WGS sequence"/>
</dbReference>
<gene>
    <name evidence="1" type="ORF">ACFP3M_04615</name>
</gene>
<keyword evidence="2" id="KW-1185">Reference proteome</keyword>
<name>A0ABW1FG04_9ACTN</name>
<dbReference type="RefSeq" id="WP_345087117.1">
    <property type="nucleotide sequence ID" value="NZ_BAAAWG010000013.1"/>
</dbReference>
<reference evidence="2" key="1">
    <citation type="journal article" date="2019" name="Int. J. Syst. Evol. Microbiol.">
        <title>The Global Catalogue of Microorganisms (GCM) 10K type strain sequencing project: providing services to taxonomists for standard genome sequencing and annotation.</title>
        <authorList>
            <consortium name="The Broad Institute Genomics Platform"/>
            <consortium name="The Broad Institute Genome Sequencing Center for Infectious Disease"/>
            <person name="Wu L."/>
            <person name="Ma J."/>
        </authorList>
    </citation>
    <scope>NUCLEOTIDE SEQUENCE [LARGE SCALE GENOMIC DNA]</scope>
    <source>
        <strain evidence="2">CGMCC 1.15809</strain>
    </source>
</reference>
<evidence type="ECO:0000313" key="2">
    <source>
        <dbReference type="Proteomes" id="UP001596241"/>
    </source>
</evidence>
<evidence type="ECO:0000313" key="1">
    <source>
        <dbReference type="EMBL" id="MFC5892099.1"/>
    </source>
</evidence>
<accession>A0ABW1FG04</accession>